<sequence length="95" mass="10728">MQGLLIQWGFVFQQLQHGLYGMHGTVDGLLLPGQFDFGAAINCPHTKMLFNCLKVLVSTAQQGKRIIDGIQIQSSFRHEGPPRLLYIKFVHYPSE</sequence>
<protein>
    <submittedName>
        <fullName evidence="1">Uncharacterized protein</fullName>
    </submittedName>
</protein>
<accession>A0A645I3D9</accession>
<comment type="caution">
    <text evidence="1">The sequence shown here is derived from an EMBL/GenBank/DDBJ whole genome shotgun (WGS) entry which is preliminary data.</text>
</comment>
<proteinExistence type="predicted"/>
<name>A0A645I3D9_9ZZZZ</name>
<reference evidence="1" key="1">
    <citation type="submission" date="2019-08" db="EMBL/GenBank/DDBJ databases">
        <authorList>
            <person name="Kucharzyk K."/>
            <person name="Murdoch R.W."/>
            <person name="Higgins S."/>
            <person name="Loffler F."/>
        </authorList>
    </citation>
    <scope>NUCLEOTIDE SEQUENCE</scope>
</reference>
<evidence type="ECO:0000313" key="1">
    <source>
        <dbReference type="EMBL" id="MPN45640.1"/>
    </source>
</evidence>
<organism evidence="1">
    <name type="scientific">bioreactor metagenome</name>
    <dbReference type="NCBI Taxonomy" id="1076179"/>
    <lineage>
        <taxon>unclassified sequences</taxon>
        <taxon>metagenomes</taxon>
        <taxon>ecological metagenomes</taxon>
    </lineage>
</organism>
<dbReference type="EMBL" id="VSSQ01105680">
    <property type="protein sequence ID" value="MPN45640.1"/>
    <property type="molecule type" value="Genomic_DNA"/>
</dbReference>
<gene>
    <name evidence="1" type="ORF">SDC9_193208</name>
</gene>
<dbReference type="AlphaFoldDB" id="A0A645I3D9"/>